<dbReference type="InterPro" id="IPR001633">
    <property type="entry name" value="EAL_dom"/>
</dbReference>
<dbReference type="Gene3D" id="3.30.70.270">
    <property type="match status" value="1"/>
</dbReference>
<proteinExistence type="predicted"/>
<feature type="domain" description="GGDEF" evidence="3">
    <location>
        <begin position="525"/>
        <end position="657"/>
    </location>
</feature>
<dbReference type="Pfam" id="PF05226">
    <property type="entry name" value="CHASE2"/>
    <property type="match status" value="1"/>
</dbReference>
<feature type="domain" description="EAL" evidence="2">
    <location>
        <begin position="665"/>
        <end position="915"/>
    </location>
</feature>
<dbReference type="Pfam" id="PF00990">
    <property type="entry name" value="GGDEF"/>
    <property type="match status" value="1"/>
</dbReference>
<name>A0A7W9YD91_9HYPH</name>
<feature type="signal peptide" evidence="1">
    <location>
        <begin position="1"/>
        <end position="28"/>
    </location>
</feature>
<dbReference type="Gene3D" id="3.20.20.450">
    <property type="entry name" value="EAL domain"/>
    <property type="match status" value="1"/>
</dbReference>
<protein>
    <submittedName>
        <fullName evidence="4">Putative signal transduction protein with EAL and GGDEF domain</fullName>
    </submittedName>
</protein>
<dbReference type="InterPro" id="IPR000160">
    <property type="entry name" value="GGDEF_dom"/>
</dbReference>
<comment type="caution">
    <text evidence="4">The sequence shown here is derived from an EMBL/GenBank/DDBJ whole genome shotgun (WGS) entry which is preliminary data.</text>
</comment>
<dbReference type="RefSeq" id="WP_183996984.1">
    <property type="nucleotide sequence ID" value="NZ_BMHW01000011.1"/>
</dbReference>
<reference evidence="4 5" key="1">
    <citation type="submission" date="2020-08" db="EMBL/GenBank/DDBJ databases">
        <title>Genomic Encyclopedia of Type Strains, Phase IV (KMG-IV): sequencing the most valuable type-strain genomes for metagenomic binning, comparative biology and taxonomic classification.</title>
        <authorList>
            <person name="Goeker M."/>
        </authorList>
    </citation>
    <scope>NUCLEOTIDE SEQUENCE [LARGE SCALE GENOMIC DNA]</scope>
    <source>
        <strain evidence="4 5">DSM 100734</strain>
    </source>
</reference>
<dbReference type="SUPFAM" id="SSF141868">
    <property type="entry name" value="EAL domain-like"/>
    <property type="match status" value="1"/>
</dbReference>
<gene>
    <name evidence="4" type="ORF">HNQ72_005436</name>
</gene>
<dbReference type="PANTHER" id="PTHR44757:SF2">
    <property type="entry name" value="BIOFILM ARCHITECTURE MAINTENANCE PROTEIN MBAA"/>
    <property type="match status" value="1"/>
</dbReference>
<dbReference type="InterPro" id="IPR035919">
    <property type="entry name" value="EAL_sf"/>
</dbReference>
<dbReference type="InterPro" id="IPR029787">
    <property type="entry name" value="Nucleotide_cyclase"/>
</dbReference>
<evidence type="ECO:0000313" key="4">
    <source>
        <dbReference type="EMBL" id="MBB6165588.1"/>
    </source>
</evidence>
<sequence>MRFWRKVKTSLAVRAALVALMCAVPVWTAVKPFTDYVDNVIASLRFKALQRPASGDVVFVAIDKKSLDAIGVWPWPRGIHSEIIDRLAAAGARDVFLDIDFSSPSSVPEDEKLRLSLIAAGGSTVLPVFRQHESAVAGSATSVTRPISALASNAWLAFANVELAESGLITTFKMADLLDGRMTQSVPAVLAQVDETSGTYLIDYSIDPSTIPTFSASDLLDGTVPLSVFADKAVVVGAYATELKDAYPVPMYGPLAGPLIHILATETILQHRLASGVDQTLPELVLAAALIGIAIGFRVYRPVAFIATAVILITAMETVAFVIQTNDAYAVRTANGWILLGLSLLLALSERSNFAHVRSRIAVADYQTSKITLQSIIADSNDVVLVFDENLCVLDRSASADDLDSEHEDGNDHRLTIPSALMPHVEEAVLRFRAGSAPTYSVSTDFEVDRGGFEARFEASITISRSERLNDSGEQINGFIGSVIARDVTARRKYEADLLRISQVDELTGLLNRREFINRLQSMIEPQVVVAVGLHRFPELSATLGRPACDQLLRAIASRLSSVSLVSHLGRVNGDCFVMSLSLPTGDFHEMQAEAILRQFALPFEADGSEIYVDARLGISLFDDIRLTAAFAVDHAETALIDARSNPNSNWIIYAEKRAQDQLRARKLEQAMRASLRQDEFFLAYQPQVDLATGQMVGAETLMRWRHPDFGLVSPGEFIPVAESSGVVCDLGTWALRNACATAMTWPPHMTVAVNVSPIQFAKTDILAEVKRALAESGLAAHRLHLEITESAFLDGTERLLGVISQLRSLGVCIALDDFGTGYSSLSYMAGFPLDKLKIDQSFVRKLTTDHQSFLIVKAVTSLAHGLGLKLVAEGIEKEEERRILAELKCEEGQGYLFGRPQSAEEIMQQLASLNNTEAA</sequence>
<dbReference type="InterPro" id="IPR007890">
    <property type="entry name" value="CHASE2"/>
</dbReference>
<dbReference type="CDD" id="cd01948">
    <property type="entry name" value="EAL"/>
    <property type="match status" value="1"/>
</dbReference>
<dbReference type="SUPFAM" id="SSF55073">
    <property type="entry name" value="Nucleotide cyclase"/>
    <property type="match status" value="1"/>
</dbReference>
<dbReference type="Pfam" id="PF00563">
    <property type="entry name" value="EAL"/>
    <property type="match status" value="1"/>
</dbReference>
<evidence type="ECO:0000256" key="1">
    <source>
        <dbReference type="SAM" id="SignalP"/>
    </source>
</evidence>
<dbReference type="PROSITE" id="PS50883">
    <property type="entry name" value="EAL"/>
    <property type="match status" value="1"/>
</dbReference>
<keyword evidence="1" id="KW-0732">Signal</keyword>
<dbReference type="PANTHER" id="PTHR44757">
    <property type="entry name" value="DIGUANYLATE CYCLASE DGCP"/>
    <property type="match status" value="1"/>
</dbReference>
<accession>A0A7W9YD91</accession>
<dbReference type="SMART" id="SM00267">
    <property type="entry name" value="GGDEF"/>
    <property type="match status" value="1"/>
</dbReference>
<keyword evidence="5" id="KW-1185">Reference proteome</keyword>
<dbReference type="SMART" id="SM00052">
    <property type="entry name" value="EAL"/>
    <property type="match status" value="1"/>
</dbReference>
<evidence type="ECO:0000259" key="3">
    <source>
        <dbReference type="PROSITE" id="PS50887"/>
    </source>
</evidence>
<evidence type="ECO:0000313" key="5">
    <source>
        <dbReference type="Proteomes" id="UP000547879"/>
    </source>
</evidence>
<dbReference type="InterPro" id="IPR052155">
    <property type="entry name" value="Biofilm_reg_signaling"/>
</dbReference>
<organism evidence="4 5">
    <name type="scientific">Rhizobium wenxiniae</name>
    <dbReference type="NCBI Taxonomy" id="1737357"/>
    <lineage>
        <taxon>Bacteria</taxon>
        <taxon>Pseudomonadati</taxon>
        <taxon>Pseudomonadota</taxon>
        <taxon>Alphaproteobacteria</taxon>
        <taxon>Hyphomicrobiales</taxon>
        <taxon>Rhizobiaceae</taxon>
        <taxon>Rhizobium/Agrobacterium group</taxon>
        <taxon>Rhizobium</taxon>
    </lineage>
</organism>
<feature type="chain" id="PRO_5030562662" evidence="1">
    <location>
        <begin position="29"/>
        <end position="920"/>
    </location>
</feature>
<dbReference type="PROSITE" id="PS50887">
    <property type="entry name" value="GGDEF"/>
    <property type="match status" value="1"/>
</dbReference>
<dbReference type="InterPro" id="IPR043128">
    <property type="entry name" value="Rev_trsase/Diguanyl_cyclase"/>
</dbReference>
<dbReference type="AlphaFoldDB" id="A0A7W9YD91"/>
<evidence type="ECO:0000259" key="2">
    <source>
        <dbReference type="PROSITE" id="PS50883"/>
    </source>
</evidence>
<dbReference type="Proteomes" id="UP000547879">
    <property type="component" value="Unassembled WGS sequence"/>
</dbReference>
<dbReference type="SMART" id="SM01080">
    <property type="entry name" value="CHASE2"/>
    <property type="match status" value="1"/>
</dbReference>
<dbReference type="EMBL" id="JACHEG010000010">
    <property type="protein sequence ID" value="MBB6165588.1"/>
    <property type="molecule type" value="Genomic_DNA"/>
</dbReference>